<keyword evidence="2" id="KW-0963">Cytoplasm</keyword>
<evidence type="ECO:0000259" key="7">
    <source>
        <dbReference type="PROSITE" id="PS01031"/>
    </source>
</evidence>
<dbReference type="OMA" id="XWHRVER"/>
<protein>
    <submittedName>
        <fullName evidence="8">PREDICTED: 17</fullName>
    </submittedName>
</protein>
<name>A0A5E4E8M3_PRUDU</name>
<dbReference type="InterPro" id="IPR002068">
    <property type="entry name" value="A-crystallin/Hsp20_dom"/>
</dbReference>
<dbReference type="SUPFAM" id="SSF49764">
    <property type="entry name" value="HSP20-like chaperones"/>
    <property type="match status" value="2"/>
</dbReference>
<dbReference type="PROSITE" id="PS01031">
    <property type="entry name" value="SHSP"/>
    <property type="match status" value="2"/>
</dbReference>
<dbReference type="GO" id="GO:0005737">
    <property type="term" value="C:cytoplasm"/>
    <property type="evidence" value="ECO:0007669"/>
    <property type="project" value="UniProtKB-SubCell"/>
</dbReference>
<dbReference type="AlphaFoldDB" id="A0A5E4E8M3"/>
<comment type="subcellular location">
    <subcellularLocation>
        <location evidence="1">Cytoplasm</location>
    </subcellularLocation>
</comment>
<evidence type="ECO:0000313" key="8">
    <source>
        <dbReference type="EMBL" id="VVA11752.1"/>
    </source>
</evidence>
<feature type="domain" description="SHSP" evidence="7">
    <location>
        <begin position="352"/>
        <end position="468"/>
    </location>
</feature>
<accession>A0A5E4E8M3</accession>
<dbReference type="Gramene" id="VVA11752">
    <property type="protein sequence ID" value="VVA11752"/>
    <property type="gene ID" value="Prudul26B020244"/>
</dbReference>
<feature type="region of interest" description="Disordered" evidence="6">
    <location>
        <begin position="142"/>
        <end position="220"/>
    </location>
</feature>
<evidence type="ECO:0000256" key="6">
    <source>
        <dbReference type="SAM" id="MobiDB-lite"/>
    </source>
</evidence>
<dbReference type="PANTHER" id="PTHR11527">
    <property type="entry name" value="HEAT-SHOCK PROTEIN 20 FAMILY MEMBER"/>
    <property type="match status" value="1"/>
</dbReference>
<evidence type="ECO:0000256" key="4">
    <source>
        <dbReference type="PROSITE-ProRule" id="PRU00285"/>
    </source>
</evidence>
<evidence type="ECO:0000256" key="5">
    <source>
        <dbReference type="RuleBase" id="RU003616"/>
    </source>
</evidence>
<dbReference type="InParanoid" id="A0A5E4E8M3"/>
<dbReference type="GO" id="GO:0006950">
    <property type="term" value="P:response to stress"/>
    <property type="evidence" value="ECO:0007669"/>
    <property type="project" value="UniProtKB-ARBA"/>
</dbReference>
<dbReference type="Gene3D" id="2.60.40.790">
    <property type="match status" value="2"/>
</dbReference>
<evidence type="ECO:0000313" key="9">
    <source>
        <dbReference type="Proteomes" id="UP000327085"/>
    </source>
</evidence>
<dbReference type="Proteomes" id="UP000327085">
    <property type="component" value="Chromosome 1"/>
</dbReference>
<evidence type="ECO:0000256" key="1">
    <source>
        <dbReference type="ARBA" id="ARBA00004496"/>
    </source>
</evidence>
<comment type="similarity">
    <text evidence="4 5">Belongs to the small heat shock protein (HSP20) family.</text>
</comment>
<dbReference type="FunFam" id="2.60.40.790:FF:000010">
    <property type="entry name" value="17.3 kDa class II heat shock protein-like"/>
    <property type="match status" value="2"/>
</dbReference>
<dbReference type="EMBL" id="CABIKO010000004">
    <property type="protein sequence ID" value="VVA11752.1"/>
    <property type="molecule type" value="Genomic_DNA"/>
</dbReference>
<sequence>MSMEVSLRNMGFEPNLLETLHDLLDFSDEQNQSSHHAPSRQYVREAKAMAATPADIKEAQNAYIFVVDVPGLRPDMVNVQVEDDNVLVVSGERRREKEKDQGIKYLRMERRLGKYLKKFVLPENADIEKISAECQDGVLTVSVAKKPPPEPKKPKTIQVQISSGQGSGQGKQIGQGGGQGGEGGHGGDQGGGQGGKGGGQGGQHGSQGGQGGNQDSAMALPPAMSSYTLHAYRISKRTYWNPLLHSTCLQNLPFPLAAKPPGSSIYPLYKFPQSPPFFSITATKIQRHLQSSNKALSKHKFKSRIPASRKRNMDVRIAGLDSPLFSTLQHIMDFTDEPDKSFNAPTRTYVRDAKAMASTPADVKEYPNSYVFVVDMPGLKSGDIKVQVEDDNVLLITGERKREEEKEGAKYVRMERRVGKFMRKFVLPENANVEAISAVCQDGVLTVTVEKLPPPEPKKPKTIEVKIA</sequence>
<keyword evidence="3" id="KW-0346">Stress response</keyword>
<gene>
    <name evidence="8" type="ORF">ALMOND_2B020244</name>
</gene>
<dbReference type="InterPro" id="IPR031107">
    <property type="entry name" value="Small_HSP"/>
</dbReference>
<organism evidence="8 9">
    <name type="scientific">Prunus dulcis</name>
    <name type="common">Almond</name>
    <name type="synonym">Amygdalus dulcis</name>
    <dbReference type="NCBI Taxonomy" id="3755"/>
    <lineage>
        <taxon>Eukaryota</taxon>
        <taxon>Viridiplantae</taxon>
        <taxon>Streptophyta</taxon>
        <taxon>Embryophyta</taxon>
        <taxon>Tracheophyta</taxon>
        <taxon>Spermatophyta</taxon>
        <taxon>Magnoliopsida</taxon>
        <taxon>eudicotyledons</taxon>
        <taxon>Gunneridae</taxon>
        <taxon>Pentapetalae</taxon>
        <taxon>rosids</taxon>
        <taxon>fabids</taxon>
        <taxon>Rosales</taxon>
        <taxon>Rosaceae</taxon>
        <taxon>Amygdaloideae</taxon>
        <taxon>Amygdaleae</taxon>
        <taxon>Prunus</taxon>
    </lineage>
</organism>
<feature type="compositionally biased region" description="Gly residues" evidence="6">
    <location>
        <begin position="165"/>
        <end position="212"/>
    </location>
</feature>
<feature type="domain" description="SHSP" evidence="7">
    <location>
        <begin position="45"/>
        <end position="162"/>
    </location>
</feature>
<dbReference type="InterPro" id="IPR008978">
    <property type="entry name" value="HSP20-like_chaperone"/>
</dbReference>
<evidence type="ECO:0000256" key="2">
    <source>
        <dbReference type="ARBA" id="ARBA00022490"/>
    </source>
</evidence>
<reference evidence="9" key="1">
    <citation type="journal article" date="2020" name="Plant J.">
        <title>Transposons played a major role in the diversification between the closely related almond and peach genomes: results from the almond genome sequence.</title>
        <authorList>
            <person name="Alioto T."/>
            <person name="Alexiou K.G."/>
            <person name="Bardil A."/>
            <person name="Barteri F."/>
            <person name="Castanera R."/>
            <person name="Cruz F."/>
            <person name="Dhingra A."/>
            <person name="Duval H."/>
            <person name="Fernandez I Marti A."/>
            <person name="Frias L."/>
            <person name="Galan B."/>
            <person name="Garcia J.L."/>
            <person name="Howad W."/>
            <person name="Gomez-Garrido J."/>
            <person name="Gut M."/>
            <person name="Julca I."/>
            <person name="Morata J."/>
            <person name="Puigdomenech P."/>
            <person name="Ribeca P."/>
            <person name="Rubio Cabetas M.J."/>
            <person name="Vlasova A."/>
            <person name="Wirthensohn M."/>
            <person name="Garcia-Mas J."/>
            <person name="Gabaldon T."/>
            <person name="Casacuberta J.M."/>
            <person name="Arus P."/>
        </authorList>
    </citation>
    <scope>NUCLEOTIDE SEQUENCE [LARGE SCALE GENOMIC DNA]</scope>
    <source>
        <strain evidence="9">cv. Texas</strain>
    </source>
</reference>
<evidence type="ECO:0000256" key="3">
    <source>
        <dbReference type="ARBA" id="ARBA00023016"/>
    </source>
</evidence>
<proteinExistence type="inferred from homology"/>
<dbReference type="Pfam" id="PF00011">
    <property type="entry name" value="HSP20"/>
    <property type="match status" value="2"/>
</dbReference>